<evidence type="ECO:0000259" key="10">
    <source>
        <dbReference type="Pfam" id="PF11356"/>
    </source>
</evidence>
<dbReference type="InterPro" id="IPR024961">
    <property type="entry name" value="T2SS_GspC_N"/>
</dbReference>
<evidence type="ECO:0000256" key="4">
    <source>
        <dbReference type="ARBA" id="ARBA00022519"/>
    </source>
</evidence>
<dbReference type="EMBL" id="DSRU01000321">
    <property type="protein sequence ID" value="HFN00390.1"/>
    <property type="molecule type" value="Genomic_DNA"/>
</dbReference>
<feature type="region of interest" description="Disordered" evidence="9">
    <location>
        <begin position="1"/>
        <end position="38"/>
    </location>
</feature>
<evidence type="ECO:0000256" key="7">
    <source>
        <dbReference type="ARBA" id="ARBA00022989"/>
    </source>
</evidence>
<sequence length="377" mass="40427">MPQDANRHNPLFSSKKSSSPATVSVASERSARAGGFSVESYADRLMDDLFMDVERSLDMLTERAKDSKAKAAFTGSEPSSDIPPTQTESADPPAQPVMPVETEVPVAIQLHGNSLPELHDPLDEEMLALTNLEEPPKPRVMDRLLLMAGCFSVLLTLGAWLLHQELRQPPGSQVALQNQPAESSDRPLTPGFSEYIQRSLDAIERRTNSQKVAMAPKPAADENPPLTAIAIPGTPTQAPLQQPNSAPTTGLTRVYVPNLPVPTNLLPNGRQTAPTAPFTTAPTATNQVPAAAQPRVANQPVKAPPALTVPGVKRTLRGVVELGDRSAALIEVNGVVQSFRLGESIGSSGWALVEVSKDRMIIRRNGEVRSVSVEQSF</sequence>
<organism evidence="11">
    <name type="scientific">Oscillatoriales cyanobacterium SpSt-418</name>
    <dbReference type="NCBI Taxonomy" id="2282169"/>
    <lineage>
        <taxon>Bacteria</taxon>
        <taxon>Bacillati</taxon>
        <taxon>Cyanobacteriota</taxon>
        <taxon>Cyanophyceae</taxon>
        <taxon>Oscillatoriophycideae</taxon>
        <taxon>Oscillatoriales</taxon>
    </lineage>
</organism>
<evidence type="ECO:0000256" key="9">
    <source>
        <dbReference type="SAM" id="MobiDB-lite"/>
    </source>
</evidence>
<reference evidence="11" key="1">
    <citation type="journal article" date="2020" name="mSystems">
        <title>Genome- and Community-Level Interaction Insights into Carbon Utilization and Element Cycling Functions of Hydrothermarchaeota in Hydrothermal Sediment.</title>
        <authorList>
            <person name="Zhou Z."/>
            <person name="Liu Y."/>
            <person name="Xu W."/>
            <person name="Pan J."/>
            <person name="Luo Z.H."/>
            <person name="Li M."/>
        </authorList>
    </citation>
    <scope>NUCLEOTIDE SEQUENCE [LARGE SCALE GENOMIC DNA]</scope>
    <source>
        <strain evidence="11">SpSt-418</strain>
    </source>
</reference>
<keyword evidence="8" id="KW-0472">Membrane</keyword>
<keyword evidence="2" id="KW-0813">Transport</keyword>
<dbReference type="Pfam" id="PF11356">
    <property type="entry name" value="T2SSC"/>
    <property type="match status" value="1"/>
</dbReference>
<evidence type="ECO:0000256" key="3">
    <source>
        <dbReference type="ARBA" id="ARBA00022475"/>
    </source>
</evidence>
<accession>A0A7C3KG95</accession>
<keyword evidence="4" id="KW-0997">Cell inner membrane</keyword>
<evidence type="ECO:0000256" key="5">
    <source>
        <dbReference type="ARBA" id="ARBA00022692"/>
    </source>
</evidence>
<feature type="compositionally biased region" description="Polar residues" evidence="9">
    <location>
        <begin position="76"/>
        <end position="89"/>
    </location>
</feature>
<keyword evidence="6" id="KW-0653">Protein transport</keyword>
<feature type="region of interest" description="Disordered" evidence="9">
    <location>
        <begin position="64"/>
        <end position="95"/>
    </location>
</feature>
<feature type="domain" description="Type II secretion system protein GspC N-terminal" evidence="10">
    <location>
        <begin position="304"/>
        <end position="369"/>
    </location>
</feature>
<keyword evidence="5" id="KW-0812">Transmembrane</keyword>
<gene>
    <name evidence="11" type="ORF">ENR64_22115</name>
</gene>
<protein>
    <recommendedName>
        <fullName evidence="10">Type II secretion system protein GspC N-terminal domain-containing protein</fullName>
    </recommendedName>
</protein>
<dbReference type="Gene3D" id="2.30.30.830">
    <property type="match status" value="1"/>
</dbReference>
<evidence type="ECO:0000256" key="2">
    <source>
        <dbReference type="ARBA" id="ARBA00022448"/>
    </source>
</evidence>
<evidence type="ECO:0000256" key="8">
    <source>
        <dbReference type="ARBA" id="ARBA00023136"/>
    </source>
</evidence>
<dbReference type="GO" id="GO:0015031">
    <property type="term" value="P:protein transport"/>
    <property type="evidence" value="ECO:0007669"/>
    <property type="project" value="UniProtKB-KW"/>
</dbReference>
<evidence type="ECO:0000256" key="6">
    <source>
        <dbReference type="ARBA" id="ARBA00022927"/>
    </source>
</evidence>
<dbReference type="AlphaFoldDB" id="A0A7C3KG95"/>
<dbReference type="GO" id="GO:0005886">
    <property type="term" value="C:plasma membrane"/>
    <property type="evidence" value="ECO:0007669"/>
    <property type="project" value="UniProtKB-SubCell"/>
</dbReference>
<feature type="region of interest" description="Disordered" evidence="9">
    <location>
        <begin position="172"/>
        <end position="191"/>
    </location>
</feature>
<comment type="subcellular location">
    <subcellularLocation>
        <location evidence="1">Cell inner membrane</location>
    </subcellularLocation>
</comment>
<feature type="compositionally biased region" description="Low complexity" evidence="9">
    <location>
        <begin position="13"/>
        <end position="27"/>
    </location>
</feature>
<proteinExistence type="predicted"/>
<evidence type="ECO:0000313" key="11">
    <source>
        <dbReference type="EMBL" id="HFN00390.1"/>
    </source>
</evidence>
<comment type="caution">
    <text evidence="11">The sequence shown here is derived from an EMBL/GenBank/DDBJ whole genome shotgun (WGS) entry which is preliminary data.</text>
</comment>
<feature type="compositionally biased region" description="Polar residues" evidence="9">
    <location>
        <begin position="172"/>
        <end position="182"/>
    </location>
</feature>
<keyword evidence="3" id="KW-1003">Cell membrane</keyword>
<evidence type="ECO:0000256" key="1">
    <source>
        <dbReference type="ARBA" id="ARBA00004533"/>
    </source>
</evidence>
<name>A0A7C3KG95_9CYAN</name>
<keyword evidence="7" id="KW-1133">Transmembrane helix</keyword>